<dbReference type="InterPro" id="IPR003439">
    <property type="entry name" value="ABC_transporter-like_ATP-bd"/>
</dbReference>
<gene>
    <name evidence="6" type="ORF">Bccel_4613</name>
</gene>
<dbReference type="Pfam" id="PF00005">
    <property type="entry name" value="ABC_tran"/>
    <property type="match status" value="1"/>
</dbReference>
<keyword evidence="2" id="KW-0547">Nucleotide-binding</keyword>
<evidence type="ECO:0000256" key="3">
    <source>
        <dbReference type="ARBA" id="ARBA00022840"/>
    </source>
</evidence>
<evidence type="ECO:0000259" key="5">
    <source>
        <dbReference type="PROSITE" id="PS50893"/>
    </source>
</evidence>
<accession>A0A0L6JUE2</accession>
<dbReference type="GO" id="GO:0016887">
    <property type="term" value="F:ATP hydrolysis activity"/>
    <property type="evidence" value="ECO:0007669"/>
    <property type="project" value="InterPro"/>
</dbReference>
<dbReference type="Proteomes" id="UP000036923">
    <property type="component" value="Unassembled WGS sequence"/>
</dbReference>
<sequence>MNRKGIITINKLDWAFGQHKILHDINLTIYEGGIYGIIGPNGSGKTTLLKNIARCLMPEKNSIQLGDKDLTQFSNRSLAKEISYVPQNTDMEFEFSVMDMVLMGRSPYIKRLQSESSNDIEIAKSAMEMTNTWDLRDKNINMISGGERQRTVIARALAQKANIMLLDEPVSQLDLHHQLEIMDILKRLAVENKVTVVMSIHDLNIAAQFCDRLILMDKGKIFKEGIPNDIIKEDIVYSVYGVKAIVMKNPVTGTPHLIPYGNQSDLHLKSAGD</sequence>
<evidence type="ECO:0000313" key="7">
    <source>
        <dbReference type="Proteomes" id="UP000036923"/>
    </source>
</evidence>
<dbReference type="PROSITE" id="PS50893">
    <property type="entry name" value="ABC_TRANSPORTER_2"/>
    <property type="match status" value="1"/>
</dbReference>
<keyword evidence="6" id="KW-0378">Hydrolase</keyword>
<keyword evidence="7" id="KW-1185">Reference proteome</keyword>
<dbReference type="PANTHER" id="PTHR42794:SF1">
    <property type="entry name" value="HEMIN IMPORT ATP-BINDING PROTEIN HMUV"/>
    <property type="match status" value="1"/>
</dbReference>
<feature type="domain" description="ABC transporter" evidence="5">
    <location>
        <begin position="7"/>
        <end position="243"/>
    </location>
</feature>
<evidence type="ECO:0000313" key="6">
    <source>
        <dbReference type="EMBL" id="KNY29339.1"/>
    </source>
</evidence>
<organism evidence="6 7">
    <name type="scientific">Pseudobacteroides cellulosolvens ATCC 35603 = DSM 2933</name>
    <dbReference type="NCBI Taxonomy" id="398512"/>
    <lineage>
        <taxon>Bacteria</taxon>
        <taxon>Bacillati</taxon>
        <taxon>Bacillota</taxon>
        <taxon>Clostridia</taxon>
        <taxon>Eubacteriales</taxon>
        <taxon>Oscillospiraceae</taxon>
        <taxon>Pseudobacteroides</taxon>
    </lineage>
</organism>
<proteinExistence type="predicted"/>
<dbReference type="Gene3D" id="3.40.50.300">
    <property type="entry name" value="P-loop containing nucleotide triphosphate hydrolases"/>
    <property type="match status" value="1"/>
</dbReference>
<dbReference type="InterPro" id="IPR027417">
    <property type="entry name" value="P-loop_NTPase"/>
</dbReference>
<keyword evidence="3" id="KW-0067">ATP-binding</keyword>
<reference evidence="7" key="1">
    <citation type="submission" date="2015-07" db="EMBL/GenBank/DDBJ databases">
        <title>Near-Complete Genome Sequence of the Cellulolytic Bacterium Bacteroides (Pseudobacteroides) cellulosolvens ATCC 35603.</title>
        <authorList>
            <person name="Dassa B."/>
            <person name="Utturkar S.M."/>
            <person name="Klingeman D.M."/>
            <person name="Hurt R.A."/>
            <person name="Keller M."/>
            <person name="Xu J."/>
            <person name="Reddy Y.H.K."/>
            <person name="Borovok I."/>
            <person name="Grinberg I.R."/>
            <person name="Lamed R."/>
            <person name="Zhivin O."/>
            <person name="Bayer E.A."/>
            <person name="Brown S.D."/>
        </authorList>
    </citation>
    <scope>NUCLEOTIDE SEQUENCE [LARGE SCALE GENOMIC DNA]</scope>
    <source>
        <strain evidence="7">DSM 2933</strain>
    </source>
</reference>
<evidence type="ECO:0000256" key="4">
    <source>
        <dbReference type="ARBA" id="ARBA00022967"/>
    </source>
</evidence>
<comment type="caution">
    <text evidence="6">The sequence shown here is derived from an EMBL/GenBank/DDBJ whole genome shotgun (WGS) entry which is preliminary data.</text>
</comment>
<dbReference type="PANTHER" id="PTHR42794">
    <property type="entry name" value="HEMIN IMPORT ATP-BINDING PROTEIN HMUV"/>
    <property type="match status" value="1"/>
</dbReference>
<dbReference type="AlphaFoldDB" id="A0A0L6JUE2"/>
<name>A0A0L6JUE2_9FIRM</name>
<protein>
    <submittedName>
        <fullName evidence="6">Iron-chelate-transporting ATPase</fullName>
        <ecNumber evidence="6">3.6.3.34</ecNumber>
    </submittedName>
</protein>
<dbReference type="FunFam" id="3.40.50.300:FF:000134">
    <property type="entry name" value="Iron-enterobactin ABC transporter ATP-binding protein"/>
    <property type="match status" value="1"/>
</dbReference>
<dbReference type="eggNOG" id="COG1120">
    <property type="taxonomic scope" value="Bacteria"/>
</dbReference>
<dbReference type="SMART" id="SM00382">
    <property type="entry name" value="AAA"/>
    <property type="match status" value="1"/>
</dbReference>
<keyword evidence="4" id="KW-1278">Translocase</keyword>
<dbReference type="RefSeq" id="WP_036935720.1">
    <property type="nucleotide sequence ID" value="NZ_JQKC01000001.1"/>
</dbReference>
<keyword evidence="1" id="KW-0813">Transport</keyword>
<dbReference type="OrthoDB" id="9799337at2"/>
<dbReference type="SUPFAM" id="SSF52540">
    <property type="entry name" value="P-loop containing nucleoside triphosphate hydrolases"/>
    <property type="match status" value="1"/>
</dbReference>
<dbReference type="EMBL" id="LGTC01000001">
    <property type="protein sequence ID" value="KNY29339.1"/>
    <property type="molecule type" value="Genomic_DNA"/>
</dbReference>
<dbReference type="GO" id="GO:0005524">
    <property type="term" value="F:ATP binding"/>
    <property type="evidence" value="ECO:0007669"/>
    <property type="project" value="UniProtKB-KW"/>
</dbReference>
<evidence type="ECO:0000256" key="2">
    <source>
        <dbReference type="ARBA" id="ARBA00022741"/>
    </source>
</evidence>
<dbReference type="EC" id="3.6.3.34" evidence="6"/>
<dbReference type="InterPro" id="IPR003593">
    <property type="entry name" value="AAA+_ATPase"/>
</dbReference>
<dbReference type="STRING" id="398512.Bccel_4613"/>
<dbReference type="CDD" id="cd03214">
    <property type="entry name" value="ABC_Iron-Siderophores_B12_Hemin"/>
    <property type="match status" value="1"/>
</dbReference>
<evidence type="ECO:0000256" key="1">
    <source>
        <dbReference type="ARBA" id="ARBA00022448"/>
    </source>
</evidence>